<organism evidence="2 3">
    <name type="scientific">Acinetobacter bohemicus</name>
    <dbReference type="NCBI Taxonomy" id="1435036"/>
    <lineage>
        <taxon>Bacteria</taxon>
        <taxon>Pseudomonadati</taxon>
        <taxon>Pseudomonadota</taxon>
        <taxon>Gammaproteobacteria</taxon>
        <taxon>Moraxellales</taxon>
        <taxon>Moraxellaceae</taxon>
        <taxon>Acinetobacter</taxon>
    </lineage>
</organism>
<evidence type="ECO:0000313" key="3">
    <source>
        <dbReference type="Proteomes" id="UP000182827"/>
    </source>
</evidence>
<evidence type="ECO:0000256" key="1">
    <source>
        <dbReference type="ARBA" id="ARBA00022729"/>
    </source>
</evidence>
<dbReference type="RefSeq" id="WP_074947330.1">
    <property type="nucleotide sequence ID" value="NZ_FOZU01000028.1"/>
</dbReference>
<keyword evidence="3" id="KW-1185">Reference proteome</keyword>
<dbReference type="NCBIfam" id="NF033674">
    <property type="entry name" value="stress_OB_fold"/>
    <property type="match status" value="1"/>
</dbReference>
<dbReference type="PANTHER" id="PTHR36571">
    <property type="entry name" value="PROTEIN YGIW"/>
    <property type="match status" value="1"/>
</dbReference>
<evidence type="ECO:0000313" key="2">
    <source>
        <dbReference type="EMBL" id="SFT14280.1"/>
    </source>
</evidence>
<gene>
    <name evidence="2" type="ORF">SAMN05444586_102827</name>
</gene>
<dbReference type="SUPFAM" id="SSF101756">
    <property type="entry name" value="Hypothetical protein YgiW"/>
    <property type="match status" value="1"/>
</dbReference>
<dbReference type="InterPro" id="IPR036700">
    <property type="entry name" value="BOBF_sf"/>
</dbReference>
<proteinExistence type="predicted"/>
<keyword evidence="1" id="KW-0732">Signal</keyword>
<sequence>MQKILMVILFTSSICTTVSTWAGKDDHIIIQEAASNQVKVAEVKHLKDETAVTLKGTLLKHLNEDHYEFSDGTGVILLDIDDDLWKASHIKAGDKVQVVGEVDTHRYKPTDIEVVKIEKVMD</sequence>
<dbReference type="Proteomes" id="UP000182827">
    <property type="component" value="Unassembled WGS sequence"/>
</dbReference>
<dbReference type="PANTHER" id="PTHR36571:SF1">
    <property type="entry name" value="PROTEIN YGIW"/>
    <property type="match status" value="1"/>
</dbReference>
<reference evidence="3" key="1">
    <citation type="submission" date="2016-10" db="EMBL/GenBank/DDBJ databases">
        <authorList>
            <person name="Varghese N."/>
            <person name="Submissions S."/>
        </authorList>
    </citation>
    <scope>NUCLEOTIDE SEQUENCE [LARGE SCALE GENOMIC DNA]</scope>
    <source>
        <strain evidence="3">ANC 5076</strain>
    </source>
</reference>
<dbReference type="EMBL" id="FOZU01000028">
    <property type="protein sequence ID" value="SFT14280.1"/>
    <property type="molecule type" value="Genomic_DNA"/>
</dbReference>
<dbReference type="AlphaFoldDB" id="A0A1I6VKR3"/>
<protein>
    <submittedName>
        <fullName evidence="2">TIGR00156 family protein</fullName>
    </submittedName>
</protein>
<name>A0A1I6VKR3_9GAMM</name>
<dbReference type="InterPro" id="IPR005220">
    <property type="entry name" value="CarO-like"/>
</dbReference>
<dbReference type="Pfam" id="PF04076">
    <property type="entry name" value="BOF"/>
    <property type="match status" value="1"/>
</dbReference>
<accession>A0A1I6VKR3</accession>
<dbReference type="Gene3D" id="2.40.50.200">
    <property type="entry name" value="Bacterial OB-fold"/>
    <property type="match status" value="1"/>
</dbReference>